<reference evidence="2 3" key="1">
    <citation type="submission" date="2020-08" db="EMBL/GenBank/DDBJ databases">
        <title>The genome sequence of Novosphingobium flavum 4Y4.</title>
        <authorList>
            <person name="Liu Y."/>
        </authorList>
    </citation>
    <scope>NUCLEOTIDE SEQUENCE [LARGE SCALE GENOMIC DNA]</scope>
    <source>
        <strain evidence="2 3">4Y4</strain>
    </source>
</reference>
<dbReference type="PANTHER" id="PTHR42760:SF132">
    <property type="entry name" value="SHORT-CHAIN DEHYDROGENASE_REDUCTASE FAMILY PROTEIN"/>
    <property type="match status" value="1"/>
</dbReference>
<dbReference type="InterPro" id="IPR036291">
    <property type="entry name" value="NAD(P)-bd_dom_sf"/>
</dbReference>
<keyword evidence="3" id="KW-1185">Reference proteome</keyword>
<evidence type="ECO:0000313" key="3">
    <source>
        <dbReference type="Proteomes" id="UP000520156"/>
    </source>
</evidence>
<comment type="similarity">
    <text evidence="1">Belongs to the short-chain dehydrogenases/reductases (SDR) family.</text>
</comment>
<dbReference type="Pfam" id="PF13561">
    <property type="entry name" value="adh_short_C2"/>
    <property type="match status" value="1"/>
</dbReference>
<protein>
    <submittedName>
        <fullName evidence="2">SDR family oxidoreductase</fullName>
    </submittedName>
</protein>
<evidence type="ECO:0000256" key="1">
    <source>
        <dbReference type="ARBA" id="ARBA00006484"/>
    </source>
</evidence>
<dbReference type="CDD" id="cd05233">
    <property type="entry name" value="SDR_c"/>
    <property type="match status" value="1"/>
</dbReference>
<dbReference type="EMBL" id="JACLAU010000001">
    <property type="protein sequence ID" value="MBC2650231.1"/>
    <property type="molecule type" value="Genomic_DNA"/>
</dbReference>
<accession>A0A7X1F4G7</accession>
<gene>
    <name evidence="2" type="ORF">H7F49_00765</name>
</gene>
<dbReference type="Proteomes" id="UP000520156">
    <property type="component" value="Unassembled WGS sequence"/>
</dbReference>
<organism evidence="2 3">
    <name type="scientific">Novosphingobium aerophilum</name>
    <dbReference type="NCBI Taxonomy" id="2839843"/>
    <lineage>
        <taxon>Bacteria</taxon>
        <taxon>Pseudomonadati</taxon>
        <taxon>Pseudomonadota</taxon>
        <taxon>Alphaproteobacteria</taxon>
        <taxon>Sphingomonadales</taxon>
        <taxon>Sphingomonadaceae</taxon>
        <taxon>Novosphingobium</taxon>
    </lineage>
</organism>
<dbReference type="PRINTS" id="PR00080">
    <property type="entry name" value="SDRFAMILY"/>
</dbReference>
<dbReference type="FunFam" id="3.40.50.720:FF:000084">
    <property type="entry name" value="Short-chain dehydrogenase reductase"/>
    <property type="match status" value="1"/>
</dbReference>
<dbReference type="AlphaFoldDB" id="A0A7X1F4G7"/>
<dbReference type="PANTHER" id="PTHR42760">
    <property type="entry name" value="SHORT-CHAIN DEHYDROGENASES/REDUCTASES FAMILY MEMBER"/>
    <property type="match status" value="1"/>
</dbReference>
<proteinExistence type="inferred from homology"/>
<evidence type="ECO:0000313" key="2">
    <source>
        <dbReference type="EMBL" id="MBC2650231.1"/>
    </source>
</evidence>
<dbReference type="GO" id="GO:0016616">
    <property type="term" value="F:oxidoreductase activity, acting on the CH-OH group of donors, NAD or NADP as acceptor"/>
    <property type="evidence" value="ECO:0007669"/>
    <property type="project" value="TreeGrafter"/>
</dbReference>
<dbReference type="PROSITE" id="PS00061">
    <property type="entry name" value="ADH_SHORT"/>
    <property type="match status" value="1"/>
</dbReference>
<comment type="caution">
    <text evidence="2">The sequence shown here is derived from an EMBL/GenBank/DDBJ whole genome shotgun (WGS) entry which is preliminary data.</text>
</comment>
<dbReference type="InterPro" id="IPR020904">
    <property type="entry name" value="Sc_DH/Rdtase_CS"/>
</dbReference>
<dbReference type="Gene3D" id="3.40.50.720">
    <property type="entry name" value="NAD(P)-binding Rossmann-like Domain"/>
    <property type="match status" value="1"/>
</dbReference>
<dbReference type="RefSeq" id="WP_185681646.1">
    <property type="nucleotide sequence ID" value="NZ_JACLAU010000001.1"/>
</dbReference>
<name>A0A7X1F4G7_9SPHN</name>
<dbReference type="PRINTS" id="PR00081">
    <property type="entry name" value="GDHRDH"/>
</dbReference>
<dbReference type="SUPFAM" id="SSF51735">
    <property type="entry name" value="NAD(P)-binding Rossmann-fold domains"/>
    <property type="match status" value="1"/>
</dbReference>
<sequence length="249" mass="25485">MGPKHDFAGAHVLVTGGTSGIGAATAAGFRAAGAEVTITGTRGSAADYDADLSGYRYLQLDVEQPAQIDAVAAALPRLDVLVNSGGFALPSIGLDEWEPDVFDRAVRMLLNGTFRMARRSVDLLADSTIPGGGSVIAIASMSSFFGIPIVPGYGAAKTGLVGLTRTMAAQWGARGVRANAVAAGLTRSRMTAGTFAEEAWTAPMLARTPLGRLGEPEDIAQAILFLASPAASWITGQTLAVDGGYTISG</sequence>
<dbReference type="InterPro" id="IPR002347">
    <property type="entry name" value="SDR_fam"/>
</dbReference>